<feature type="region of interest" description="Disordered" evidence="1">
    <location>
        <begin position="431"/>
        <end position="469"/>
    </location>
</feature>
<name>A0A8J8NDK2_HALGN</name>
<evidence type="ECO:0000313" key="2">
    <source>
        <dbReference type="EMBL" id="TNV73028.1"/>
    </source>
</evidence>
<keyword evidence="3" id="KW-1185">Reference proteome</keyword>
<comment type="caution">
    <text evidence="2">The sequence shown here is derived from an EMBL/GenBank/DDBJ whole genome shotgun (WGS) entry which is preliminary data.</text>
</comment>
<evidence type="ECO:0000256" key="1">
    <source>
        <dbReference type="SAM" id="MobiDB-lite"/>
    </source>
</evidence>
<reference evidence="2" key="1">
    <citation type="submission" date="2019-06" db="EMBL/GenBank/DDBJ databases">
        <authorList>
            <person name="Zheng W."/>
        </authorList>
    </citation>
    <scope>NUCLEOTIDE SEQUENCE</scope>
    <source>
        <strain evidence="2">QDHG01</strain>
    </source>
</reference>
<protein>
    <submittedName>
        <fullName evidence="2">Uncharacterized protein</fullName>
    </submittedName>
</protein>
<dbReference type="Proteomes" id="UP000785679">
    <property type="component" value="Unassembled WGS sequence"/>
</dbReference>
<proteinExistence type="predicted"/>
<feature type="region of interest" description="Disordered" evidence="1">
    <location>
        <begin position="320"/>
        <end position="344"/>
    </location>
</feature>
<gene>
    <name evidence="2" type="ORF">FGO68_gene17110</name>
</gene>
<evidence type="ECO:0000313" key="3">
    <source>
        <dbReference type="Proteomes" id="UP000785679"/>
    </source>
</evidence>
<dbReference type="EMBL" id="RRYP01020122">
    <property type="protein sequence ID" value="TNV73028.1"/>
    <property type="molecule type" value="Genomic_DNA"/>
</dbReference>
<dbReference type="AlphaFoldDB" id="A0A8J8NDK2"/>
<dbReference type="OrthoDB" id="10684022at2759"/>
<feature type="compositionally biased region" description="Basic and acidic residues" evidence="1">
    <location>
        <begin position="320"/>
        <end position="331"/>
    </location>
</feature>
<sequence length="492" mass="54850">MIGKGGGKIGDQQDSLMQSIMNKASLDSLTSHYIAAQSGVVRVADVQHRVQEPQMRALRMRFAAIKQHRNALQKTIKSLTQSIDQHNSKQQLSIDSFSLNSATTDNGSGNVDMMPLKVITLDRSYDQSGVGPGSYETPAIEKHRGSYSFGYERRQNEVRYITRKHQEVEGKLKDAPASTRYQPSTNLVKESQNKGGVYPLHEPRFDEYTFNKLIHKSPSPADYAVLYQEDIASQERFRAQKLHTFGQGKRFYYESYNYTQRLPVKLEPSPSPADYSPTFESQLKQPPRSFLMGAPPSIKVDGVPLGVPFKDVLGKTVEQRKLDDARRRDKPLGPGEYLSPPQGIVSHSPLPPSHVFGTAIQRDDSFLKVGDPNVNVCPTRYDERKFLSPVVGMHVNLEKGLKIGAAEKNMDFRQVGLLSVAKDPGYKWSSGKEGNPFAHHEGEVTSNLSGKKAGPFNPPGRRHQPQASKQVLGGGGLYLKKNLNLSQQQQFM</sequence>
<organism evidence="2 3">
    <name type="scientific">Halteria grandinella</name>
    <dbReference type="NCBI Taxonomy" id="5974"/>
    <lineage>
        <taxon>Eukaryota</taxon>
        <taxon>Sar</taxon>
        <taxon>Alveolata</taxon>
        <taxon>Ciliophora</taxon>
        <taxon>Intramacronucleata</taxon>
        <taxon>Spirotrichea</taxon>
        <taxon>Stichotrichia</taxon>
        <taxon>Sporadotrichida</taxon>
        <taxon>Halteriidae</taxon>
        <taxon>Halteria</taxon>
    </lineage>
</organism>
<accession>A0A8J8NDK2</accession>